<reference evidence="2" key="1">
    <citation type="journal article" date="2023" name="Nat. Plants">
        <title>Single-cell RNA sequencing provides a high-resolution roadmap for understanding the multicellular compartmentation of specialized metabolism.</title>
        <authorList>
            <person name="Sun S."/>
            <person name="Shen X."/>
            <person name="Li Y."/>
            <person name="Li Y."/>
            <person name="Wang S."/>
            <person name="Li R."/>
            <person name="Zhang H."/>
            <person name="Shen G."/>
            <person name="Guo B."/>
            <person name="Wei J."/>
            <person name="Xu J."/>
            <person name="St-Pierre B."/>
            <person name="Chen S."/>
            <person name="Sun C."/>
        </authorList>
    </citation>
    <scope>NUCLEOTIDE SEQUENCE [LARGE SCALE GENOMIC DNA]</scope>
</reference>
<organism evidence="1 2">
    <name type="scientific">Catharanthus roseus</name>
    <name type="common">Madagascar periwinkle</name>
    <name type="synonym">Vinca rosea</name>
    <dbReference type="NCBI Taxonomy" id="4058"/>
    <lineage>
        <taxon>Eukaryota</taxon>
        <taxon>Viridiplantae</taxon>
        <taxon>Streptophyta</taxon>
        <taxon>Embryophyta</taxon>
        <taxon>Tracheophyta</taxon>
        <taxon>Spermatophyta</taxon>
        <taxon>Magnoliopsida</taxon>
        <taxon>eudicotyledons</taxon>
        <taxon>Gunneridae</taxon>
        <taxon>Pentapetalae</taxon>
        <taxon>asterids</taxon>
        <taxon>lamiids</taxon>
        <taxon>Gentianales</taxon>
        <taxon>Apocynaceae</taxon>
        <taxon>Rauvolfioideae</taxon>
        <taxon>Vinceae</taxon>
        <taxon>Catharanthinae</taxon>
        <taxon>Catharanthus</taxon>
    </lineage>
</organism>
<sequence>MKAWKETFKKATRAMKVLGIPTQMMDTGIGIHMSNKLVRLEEQLKEVRVMSNEDIGKKTSLGEPSGPWSKKSENKEGARSQEVMIDKNGTCDGKESHERREKVKESELSILHFSCIPLMLGDATRDYSCDNSICDSRMNDYYSCVANVDSFVLGVENKEEHMLGVLENKKKELRERASQSSRRNNNELIT</sequence>
<comment type="caution">
    <text evidence="1">The sequence shown here is derived from an EMBL/GenBank/DDBJ whole genome shotgun (WGS) entry which is preliminary data.</text>
</comment>
<dbReference type="EMBL" id="CM044703">
    <property type="protein sequence ID" value="KAI5672133.1"/>
    <property type="molecule type" value="Genomic_DNA"/>
</dbReference>
<dbReference type="Proteomes" id="UP001060085">
    <property type="component" value="Linkage Group LG03"/>
</dbReference>
<gene>
    <name evidence="1" type="ORF">M9H77_12497</name>
</gene>
<evidence type="ECO:0000313" key="2">
    <source>
        <dbReference type="Proteomes" id="UP001060085"/>
    </source>
</evidence>
<keyword evidence="2" id="KW-1185">Reference proteome</keyword>
<proteinExistence type="predicted"/>
<evidence type="ECO:0000313" key="1">
    <source>
        <dbReference type="EMBL" id="KAI5672133.1"/>
    </source>
</evidence>
<protein>
    <submittedName>
        <fullName evidence="1">Uncharacterized protein</fullName>
    </submittedName>
</protein>
<accession>A0ACC0BHQ9</accession>
<name>A0ACC0BHQ9_CATRO</name>